<dbReference type="GeneID" id="67011586"/>
<dbReference type="Proteomes" id="UP000676310">
    <property type="component" value="Unassembled WGS sequence"/>
</dbReference>
<dbReference type="EMBL" id="CAJRGZ010000030">
    <property type="protein sequence ID" value="CAG5185510.1"/>
    <property type="molecule type" value="Genomic_DNA"/>
</dbReference>
<evidence type="ECO:0000256" key="1">
    <source>
        <dbReference type="SAM" id="MobiDB-lite"/>
    </source>
</evidence>
<comment type="caution">
    <text evidence="2">The sequence shown here is derived from an EMBL/GenBank/DDBJ whole genome shotgun (WGS) entry which is preliminary data.</text>
</comment>
<proteinExistence type="predicted"/>
<protein>
    <submittedName>
        <fullName evidence="2">Uncharacterized protein</fullName>
    </submittedName>
</protein>
<keyword evidence="3" id="KW-1185">Reference proteome</keyword>
<gene>
    <name evidence="2" type="ORF">ALTATR162_LOCUS11326</name>
</gene>
<sequence>MSLASSKRQKTLDRVGRDYSTSEPDERNRVGIANEYAMAIASIQTYGQRLSPEKNNRMEMWIERLPYDWQFEDANTAHSATVIVYEDWLDWSKPKALSWLSKLDKFERRFRIAGVAYHEIPYALRHSSTLVHGPKIDKVILVRLSQVFETDRPRSQQSFFRPWNEIFNVVNGILTRLKANKTTPKNVDRLRILESGFEVVLSQLPKPLCNLEAALLWVEEQVANLTERSELDGSVNLAAKHSREGGLFRIWIQTFLEIEYGMVESKSDYTEGFVDAVLRDEGIVEDAYWSVLADGCDGDI</sequence>
<dbReference type="AlphaFoldDB" id="A0A8J2IB12"/>
<accession>A0A8J2IB12</accession>
<evidence type="ECO:0000313" key="3">
    <source>
        <dbReference type="Proteomes" id="UP000676310"/>
    </source>
</evidence>
<organism evidence="2 3">
    <name type="scientific">Alternaria atra</name>
    <dbReference type="NCBI Taxonomy" id="119953"/>
    <lineage>
        <taxon>Eukaryota</taxon>
        <taxon>Fungi</taxon>
        <taxon>Dikarya</taxon>
        <taxon>Ascomycota</taxon>
        <taxon>Pezizomycotina</taxon>
        <taxon>Dothideomycetes</taxon>
        <taxon>Pleosporomycetidae</taxon>
        <taxon>Pleosporales</taxon>
        <taxon>Pleosporineae</taxon>
        <taxon>Pleosporaceae</taxon>
        <taxon>Alternaria</taxon>
        <taxon>Alternaria sect. Ulocladioides</taxon>
    </lineage>
</organism>
<dbReference type="OrthoDB" id="3799366at2759"/>
<evidence type="ECO:0000313" key="2">
    <source>
        <dbReference type="EMBL" id="CAG5185510.1"/>
    </source>
</evidence>
<dbReference type="RefSeq" id="XP_043174903.1">
    <property type="nucleotide sequence ID" value="XM_043318968.1"/>
</dbReference>
<reference evidence="2" key="1">
    <citation type="submission" date="2021-05" db="EMBL/GenBank/DDBJ databases">
        <authorList>
            <person name="Stam R."/>
        </authorList>
    </citation>
    <scope>NUCLEOTIDE SEQUENCE</scope>
    <source>
        <strain evidence="2">CS162</strain>
    </source>
</reference>
<name>A0A8J2IB12_9PLEO</name>
<feature type="region of interest" description="Disordered" evidence="1">
    <location>
        <begin position="1"/>
        <end position="26"/>
    </location>
</feature>